<evidence type="ECO:0000256" key="13">
    <source>
        <dbReference type="PIRNR" id="PIRNR000543"/>
    </source>
</evidence>
<dbReference type="InterPro" id="IPR027417">
    <property type="entry name" value="P-loop_NTPase"/>
</dbReference>
<dbReference type="InterPro" id="IPR015828">
    <property type="entry name" value="NDUFA10"/>
</dbReference>
<evidence type="ECO:0000256" key="3">
    <source>
        <dbReference type="ARBA" id="ARBA00004305"/>
    </source>
</evidence>
<keyword evidence="12 13" id="KW-0496">Mitochondrion</keyword>
<evidence type="ECO:0000256" key="2">
    <source>
        <dbReference type="ARBA" id="ARBA00003195"/>
    </source>
</evidence>
<dbReference type="EMBL" id="MRZV01000167">
    <property type="protein sequence ID" value="PIK56694.1"/>
    <property type="molecule type" value="Genomic_DNA"/>
</dbReference>
<comment type="caution">
    <text evidence="15">The sequence shown here is derived from an EMBL/GenBank/DDBJ whole genome shotgun (WGS) entry which is preliminary data.</text>
</comment>
<evidence type="ECO:0000256" key="1">
    <source>
        <dbReference type="ARBA" id="ARBA00001974"/>
    </source>
</evidence>
<evidence type="ECO:0000256" key="11">
    <source>
        <dbReference type="ARBA" id="ARBA00022982"/>
    </source>
</evidence>
<keyword evidence="6 13" id="KW-0813">Transport</keyword>
<dbReference type="Pfam" id="PF01712">
    <property type="entry name" value="dNK"/>
    <property type="match status" value="1"/>
</dbReference>
<organism evidence="15 16">
    <name type="scientific">Stichopus japonicus</name>
    <name type="common">Sea cucumber</name>
    <dbReference type="NCBI Taxonomy" id="307972"/>
    <lineage>
        <taxon>Eukaryota</taxon>
        <taxon>Metazoa</taxon>
        <taxon>Echinodermata</taxon>
        <taxon>Eleutherozoa</taxon>
        <taxon>Echinozoa</taxon>
        <taxon>Holothuroidea</taxon>
        <taxon>Aspidochirotacea</taxon>
        <taxon>Aspidochirotida</taxon>
        <taxon>Stichopodidae</taxon>
        <taxon>Apostichopus</taxon>
    </lineage>
</organism>
<evidence type="ECO:0000313" key="15">
    <source>
        <dbReference type="EMBL" id="PIK56694.1"/>
    </source>
</evidence>
<evidence type="ECO:0000259" key="14">
    <source>
        <dbReference type="Pfam" id="PF01712"/>
    </source>
</evidence>
<dbReference type="STRING" id="307972.A0A2G8L8X1"/>
<evidence type="ECO:0000256" key="10">
    <source>
        <dbReference type="ARBA" id="ARBA00022946"/>
    </source>
</evidence>
<comment type="similarity">
    <text evidence="4 13">Belongs to the complex I NDUFA10 subunit family.</text>
</comment>
<evidence type="ECO:0000256" key="7">
    <source>
        <dbReference type="ARBA" id="ARBA00022630"/>
    </source>
</evidence>
<dbReference type="Gene3D" id="3.40.50.300">
    <property type="entry name" value="P-loop containing nucleotide triphosphate hydrolases"/>
    <property type="match status" value="1"/>
</dbReference>
<name>A0A2G8L8X1_STIJA</name>
<evidence type="ECO:0000256" key="5">
    <source>
        <dbReference type="ARBA" id="ARBA00017279"/>
    </source>
</evidence>
<comment type="cofactor">
    <cofactor evidence="1 13">
        <name>FAD</name>
        <dbReference type="ChEBI" id="CHEBI:57692"/>
    </cofactor>
</comment>
<dbReference type="PANTHER" id="PTHR10513">
    <property type="entry name" value="DEOXYNUCLEOSIDE KINASE"/>
    <property type="match status" value="1"/>
</dbReference>
<dbReference type="InterPro" id="IPR031314">
    <property type="entry name" value="DNK_dom"/>
</dbReference>
<keyword evidence="16" id="KW-1185">Reference proteome</keyword>
<comment type="subcellular location">
    <subcellularLocation>
        <location evidence="3 13">Mitochondrion matrix</location>
    </subcellularLocation>
</comment>
<feature type="domain" description="Deoxynucleoside kinase" evidence="14">
    <location>
        <begin position="26"/>
        <end position="227"/>
    </location>
</feature>
<evidence type="ECO:0000256" key="6">
    <source>
        <dbReference type="ARBA" id="ARBA00022448"/>
    </source>
</evidence>
<comment type="function">
    <text evidence="2 13">Accessory subunit of the mitochondrial membrane respiratory chain NADH dehydrogenase (Complex I), that is believed not to be involved in catalysis. Complex I functions in the transfer of electrons from NADH to the respiratory chain. The immediate electron acceptor for the enzyme is believed to be ubiquinone.</text>
</comment>
<dbReference type="PIRSF" id="PIRSF000543">
    <property type="entry name" value="NADH_UQ_42KD"/>
    <property type="match status" value="1"/>
</dbReference>
<dbReference type="AlphaFoldDB" id="A0A2G8L8X1"/>
<keyword evidence="11 13" id="KW-0249">Electron transport</keyword>
<gene>
    <name evidence="15" type="ORF">BSL78_06416</name>
</gene>
<dbReference type="GO" id="GO:0006120">
    <property type="term" value="P:mitochondrial electron transport, NADH to ubiquinone"/>
    <property type="evidence" value="ECO:0007669"/>
    <property type="project" value="InterPro"/>
</dbReference>
<keyword evidence="7 13" id="KW-0285">Flavoprotein</keyword>
<accession>A0A2G8L8X1</accession>
<protein>
    <recommendedName>
        <fullName evidence="5 13">NADH dehydrogenase [ubiquinone] 1 alpha subcomplex subunit 10, mitochondrial</fullName>
    </recommendedName>
</protein>
<dbReference type="InterPro" id="IPR050566">
    <property type="entry name" value="Deoxyribonucleoside_kinase"/>
</dbReference>
<dbReference type="GO" id="GO:0005759">
    <property type="term" value="C:mitochondrial matrix"/>
    <property type="evidence" value="ECO:0007669"/>
    <property type="project" value="UniProtKB-SubCell"/>
</dbReference>
<dbReference type="PANTHER" id="PTHR10513:SF15">
    <property type="entry name" value="NADH DEHYDROGENASE [UBIQUINONE] 1 ALPHA SUBCOMPLEX SUBUNIT 10, MITOCHONDRIAL"/>
    <property type="match status" value="1"/>
</dbReference>
<keyword evidence="8 13" id="KW-0679">Respiratory chain</keyword>
<proteinExistence type="inferred from homology"/>
<keyword evidence="10" id="KW-0809">Transit peptide</keyword>
<reference evidence="15 16" key="1">
    <citation type="journal article" date="2017" name="PLoS Biol.">
        <title>The sea cucumber genome provides insights into morphological evolution and visceral regeneration.</title>
        <authorList>
            <person name="Zhang X."/>
            <person name="Sun L."/>
            <person name="Yuan J."/>
            <person name="Sun Y."/>
            <person name="Gao Y."/>
            <person name="Zhang L."/>
            <person name="Li S."/>
            <person name="Dai H."/>
            <person name="Hamel J.F."/>
            <person name="Liu C."/>
            <person name="Yu Y."/>
            <person name="Liu S."/>
            <person name="Lin W."/>
            <person name="Guo K."/>
            <person name="Jin S."/>
            <person name="Xu P."/>
            <person name="Storey K.B."/>
            <person name="Huan P."/>
            <person name="Zhang T."/>
            <person name="Zhou Y."/>
            <person name="Zhang J."/>
            <person name="Lin C."/>
            <person name="Li X."/>
            <person name="Xing L."/>
            <person name="Huo D."/>
            <person name="Sun M."/>
            <person name="Wang L."/>
            <person name="Mercier A."/>
            <person name="Li F."/>
            <person name="Yang H."/>
            <person name="Xiang J."/>
        </authorList>
    </citation>
    <scope>NUCLEOTIDE SEQUENCE [LARGE SCALE GENOMIC DNA]</scope>
    <source>
        <strain evidence="15">Shaxun</strain>
        <tissue evidence="15">Muscle</tissue>
    </source>
</reference>
<dbReference type="SUPFAM" id="SSF52540">
    <property type="entry name" value="P-loop containing nucleoside triphosphate hydrolases"/>
    <property type="match status" value="1"/>
</dbReference>
<dbReference type="Proteomes" id="UP000230750">
    <property type="component" value="Unassembled WGS sequence"/>
</dbReference>
<evidence type="ECO:0000256" key="9">
    <source>
        <dbReference type="ARBA" id="ARBA00022827"/>
    </source>
</evidence>
<evidence type="ECO:0000313" key="16">
    <source>
        <dbReference type="Proteomes" id="UP000230750"/>
    </source>
</evidence>
<evidence type="ECO:0000256" key="12">
    <source>
        <dbReference type="ARBA" id="ARBA00023128"/>
    </source>
</evidence>
<dbReference type="OrthoDB" id="17400at2759"/>
<sequence>MTETPVTFLFGYKFMHKFDTNSKIVVLDGNLAVGKTSIANDLADKMGMKYFPECHAHYLDERTLGPGQKCDPRFSGDISLDRFYADPLAKDGHTFRFQMMMYGMRFLQYRDAMMHLLETGQGIVMERSVYSDFVFLEAIMDMGWIRKACYDFYNEIKGLSLYRMKHPHVVVYLDASPELAHQRFVERGKGYEKNVPLEYFQGLDKAYKEKFLPEMKDAGCEVLQYDWKSFGNIDRIVDDIAYLKFKDSPWNIVDDTELDKHYRFLANEHQVVDCMTIPKYVPEITYGAQQFDDLIEEYKIKYNKRYAPGFNPGEYKNKLELMFKWK</sequence>
<keyword evidence="9 13" id="KW-0274">FAD</keyword>
<evidence type="ECO:0000256" key="4">
    <source>
        <dbReference type="ARBA" id="ARBA00008606"/>
    </source>
</evidence>
<evidence type="ECO:0000256" key="8">
    <source>
        <dbReference type="ARBA" id="ARBA00022660"/>
    </source>
</evidence>